<dbReference type="InterPro" id="IPR000983">
    <property type="entry name" value="Bac_GSPG_pilin"/>
</dbReference>
<dbReference type="Gene3D" id="3.30.700.10">
    <property type="entry name" value="Glycoprotein, Type 4 Pilin"/>
    <property type="match status" value="1"/>
</dbReference>
<gene>
    <name evidence="11" type="ORF">A6M13_01770</name>
</gene>
<proteinExistence type="inferred from homology"/>
<comment type="subcellular location">
    <subcellularLocation>
        <location evidence="1">Cell membrane</location>
        <topology evidence="1">Single-pass membrane protein</topology>
    </subcellularLocation>
    <subcellularLocation>
        <location evidence="2">Cell surface</location>
    </subcellularLocation>
</comment>
<protein>
    <recommendedName>
        <fullName evidence="13">ComG operon protein 3</fullName>
    </recommendedName>
</protein>
<dbReference type="Proteomes" id="UP000093199">
    <property type="component" value="Unassembled WGS sequence"/>
</dbReference>
<evidence type="ECO:0000256" key="3">
    <source>
        <dbReference type="ARBA" id="ARBA00022475"/>
    </source>
</evidence>
<evidence type="ECO:0000256" key="6">
    <source>
        <dbReference type="ARBA" id="ARBA00022989"/>
    </source>
</evidence>
<dbReference type="EMBL" id="MASJ01000001">
    <property type="protein sequence ID" value="OCS88598.1"/>
    <property type="molecule type" value="Genomic_DNA"/>
</dbReference>
<dbReference type="SUPFAM" id="SSF54523">
    <property type="entry name" value="Pili subunits"/>
    <property type="match status" value="1"/>
</dbReference>
<dbReference type="GO" id="GO:0030420">
    <property type="term" value="P:establishment of competence for transformation"/>
    <property type="evidence" value="ECO:0007669"/>
    <property type="project" value="UniProtKB-KW"/>
</dbReference>
<keyword evidence="12" id="KW-1185">Reference proteome</keyword>
<keyword evidence="7 10" id="KW-0472">Membrane</keyword>
<keyword evidence="4" id="KW-0488">Methylation</keyword>
<dbReference type="RefSeq" id="WP_066542391.1">
    <property type="nucleotide sequence ID" value="NZ_MASJ01000001.1"/>
</dbReference>
<evidence type="ECO:0000256" key="7">
    <source>
        <dbReference type="ARBA" id="ARBA00023136"/>
    </source>
</evidence>
<evidence type="ECO:0000256" key="1">
    <source>
        <dbReference type="ARBA" id="ARBA00004162"/>
    </source>
</evidence>
<keyword evidence="6 10" id="KW-1133">Transmembrane helix</keyword>
<keyword evidence="3" id="KW-1003">Cell membrane</keyword>
<evidence type="ECO:0000256" key="2">
    <source>
        <dbReference type="ARBA" id="ARBA00004241"/>
    </source>
</evidence>
<dbReference type="InterPro" id="IPR016940">
    <property type="entry name" value="ComGC"/>
</dbReference>
<feature type="transmembrane region" description="Helical" evidence="10">
    <location>
        <begin position="12"/>
        <end position="30"/>
    </location>
</feature>
<evidence type="ECO:0000256" key="9">
    <source>
        <dbReference type="ARBA" id="ARBA00043982"/>
    </source>
</evidence>
<dbReference type="PROSITE" id="PS00409">
    <property type="entry name" value="PROKAR_NTER_METHYL"/>
    <property type="match status" value="1"/>
</dbReference>
<dbReference type="NCBIfam" id="NF040999">
    <property type="entry name" value="pilin_ComGC"/>
    <property type="match status" value="1"/>
</dbReference>
<dbReference type="AlphaFoldDB" id="A0A1C0YN49"/>
<dbReference type="InterPro" id="IPR045584">
    <property type="entry name" value="Pilin-like"/>
</dbReference>
<dbReference type="STRING" id="33978.A6M13_01770"/>
<dbReference type="Pfam" id="PF07963">
    <property type="entry name" value="N_methyl"/>
    <property type="match status" value="1"/>
</dbReference>
<dbReference type="GO" id="GO:0015627">
    <property type="term" value="C:type II protein secretion system complex"/>
    <property type="evidence" value="ECO:0007669"/>
    <property type="project" value="InterPro"/>
</dbReference>
<accession>A0A1C0YN49</accession>
<dbReference type="GO" id="GO:0015628">
    <property type="term" value="P:protein secretion by the type II secretion system"/>
    <property type="evidence" value="ECO:0007669"/>
    <property type="project" value="InterPro"/>
</dbReference>
<comment type="caution">
    <text evidence="11">The sequence shown here is derived from an EMBL/GenBank/DDBJ whole genome shotgun (WGS) entry which is preliminary data.</text>
</comment>
<evidence type="ECO:0000256" key="5">
    <source>
        <dbReference type="ARBA" id="ARBA00022692"/>
    </source>
</evidence>
<keyword evidence="8" id="KW-0178">Competence</keyword>
<dbReference type="GO" id="GO:0005886">
    <property type="term" value="C:plasma membrane"/>
    <property type="evidence" value="ECO:0007669"/>
    <property type="project" value="UniProtKB-SubCell"/>
</dbReference>
<evidence type="ECO:0000256" key="8">
    <source>
        <dbReference type="ARBA" id="ARBA00023287"/>
    </source>
</evidence>
<evidence type="ECO:0000313" key="12">
    <source>
        <dbReference type="Proteomes" id="UP000093199"/>
    </source>
</evidence>
<comment type="similarity">
    <text evidence="9">Belongs to the ComGC family.</text>
</comment>
<name>A0A1C0YN49_9BACL</name>
<sequence>MKIYQKQQGFTLVEMLIVLLIISILVIVTIPNVTKHFATIDEKGCDAYVRMVQAQIDSYHLENPGVQEVALEELKNDYFADGKGLNSQGEFACPDGTKVEINGLVAKQVASTPSANQ</sequence>
<keyword evidence="5 10" id="KW-0812">Transmembrane</keyword>
<organism evidence="11 12">
    <name type="scientific">Caryophanon tenue</name>
    <dbReference type="NCBI Taxonomy" id="33978"/>
    <lineage>
        <taxon>Bacteria</taxon>
        <taxon>Bacillati</taxon>
        <taxon>Bacillota</taxon>
        <taxon>Bacilli</taxon>
        <taxon>Bacillales</taxon>
        <taxon>Caryophanaceae</taxon>
        <taxon>Caryophanon</taxon>
    </lineage>
</organism>
<dbReference type="PRINTS" id="PR00813">
    <property type="entry name" value="BCTERIALGSPG"/>
</dbReference>
<dbReference type="OrthoDB" id="1798043at2"/>
<dbReference type="InterPro" id="IPR012902">
    <property type="entry name" value="N_methyl_site"/>
</dbReference>
<dbReference type="NCBIfam" id="TIGR02532">
    <property type="entry name" value="IV_pilin_GFxxxE"/>
    <property type="match status" value="1"/>
</dbReference>
<evidence type="ECO:0008006" key="13">
    <source>
        <dbReference type="Google" id="ProtNLM"/>
    </source>
</evidence>
<evidence type="ECO:0000313" key="11">
    <source>
        <dbReference type="EMBL" id="OCS88598.1"/>
    </source>
</evidence>
<evidence type="ECO:0000256" key="10">
    <source>
        <dbReference type="SAM" id="Phobius"/>
    </source>
</evidence>
<reference evidence="11 12" key="1">
    <citation type="submission" date="2016-07" db="EMBL/GenBank/DDBJ databases">
        <title>Caryophanon tenue genome sequencing.</title>
        <authorList>
            <person name="Verma A."/>
            <person name="Pal Y."/>
            <person name="Krishnamurthi S."/>
        </authorList>
    </citation>
    <scope>NUCLEOTIDE SEQUENCE [LARGE SCALE GENOMIC DNA]</scope>
    <source>
        <strain evidence="11 12">DSM 14152</strain>
    </source>
</reference>
<dbReference type="GO" id="GO:0009986">
    <property type="term" value="C:cell surface"/>
    <property type="evidence" value="ECO:0007669"/>
    <property type="project" value="UniProtKB-SubCell"/>
</dbReference>
<evidence type="ECO:0000256" key="4">
    <source>
        <dbReference type="ARBA" id="ARBA00022481"/>
    </source>
</evidence>